<evidence type="ECO:0000256" key="1">
    <source>
        <dbReference type="SAM" id="SignalP"/>
    </source>
</evidence>
<evidence type="ECO:0000313" key="3">
    <source>
        <dbReference type="Proteomes" id="UP000295083"/>
    </source>
</evidence>
<comment type="caution">
    <text evidence="2">The sequence shown here is derived from an EMBL/GenBank/DDBJ whole genome shotgun (WGS) entry which is preliminary data.</text>
</comment>
<dbReference type="Proteomes" id="UP000295083">
    <property type="component" value="Unassembled WGS sequence"/>
</dbReference>
<gene>
    <name evidence="2" type="ORF">C8035_v005071</name>
</gene>
<evidence type="ECO:0000313" key="2">
    <source>
        <dbReference type="EMBL" id="TDZ36626.1"/>
    </source>
</evidence>
<keyword evidence="3" id="KW-1185">Reference proteome</keyword>
<feature type="chain" id="PRO_5020635422" evidence="1">
    <location>
        <begin position="21"/>
        <end position="80"/>
    </location>
</feature>
<keyword evidence="1" id="KW-0732">Signal</keyword>
<organism evidence="2 3">
    <name type="scientific">Colletotrichum spinosum</name>
    <dbReference type="NCBI Taxonomy" id="1347390"/>
    <lineage>
        <taxon>Eukaryota</taxon>
        <taxon>Fungi</taxon>
        <taxon>Dikarya</taxon>
        <taxon>Ascomycota</taxon>
        <taxon>Pezizomycotina</taxon>
        <taxon>Sordariomycetes</taxon>
        <taxon>Hypocreomycetidae</taxon>
        <taxon>Glomerellales</taxon>
        <taxon>Glomerellaceae</taxon>
        <taxon>Colletotrichum</taxon>
        <taxon>Colletotrichum orbiculare species complex</taxon>
    </lineage>
</organism>
<dbReference type="AlphaFoldDB" id="A0A4R8QHW6"/>
<name>A0A4R8QHW6_9PEZI</name>
<accession>A0A4R8QHW6</accession>
<dbReference type="EMBL" id="QAPG01000030">
    <property type="protein sequence ID" value="TDZ36626.1"/>
    <property type="molecule type" value="Genomic_DNA"/>
</dbReference>
<reference evidence="2 3" key="1">
    <citation type="submission" date="2018-11" db="EMBL/GenBank/DDBJ databases">
        <title>Genome sequence and assembly of Colletotrichum spinosum.</title>
        <authorList>
            <person name="Gan P."/>
            <person name="Shirasu K."/>
        </authorList>
    </citation>
    <scope>NUCLEOTIDE SEQUENCE [LARGE SCALE GENOMIC DNA]</scope>
    <source>
        <strain evidence="2 3">CBS 515.97</strain>
    </source>
</reference>
<feature type="signal peptide" evidence="1">
    <location>
        <begin position="1"/>
        <end position="20"/>
    </location>
</feature>
<sequence length="80" mass="8060">MHFFKLSPVFAVVLTGQALAAPSTGSSEGILGIQAGGKEGQPCTGSVANLQQKGTCNANGKCAIEIPPNEIDIVASADCE</sequence>
<protein>
    <submittedName>
        <fullName evidence="2">Uncharacterized protein</fullName>
    </submittedName>
</protein>
<proteinExistence type="predicted"/>